<dbReference type="Proteomes" id="UP000006729">
    <property type="component" value="Chromosome 8"/>
</dbReference>
<proteinExistence type="predicted"/>
<protein>
    <submittedName>
        <fullName evidence="1">Uncharacterized protein</fullName>
    </submittedName>
</protein>
<reference evidence="1 2" key="1">
    <citation type="journal article" date="2006" name="Science">
        <title>The genome of black cottonwood, Populus trichocarpa (Torr. &amp; Gray).</title>
        <authorList>
            <person name="Tuskan G.A."/>
            <person name="Difazio S."/>
            <person name="Jansson S."/>
            <person name="Bohlmann J."/>
            <person name="Grigoriev I."/>
            <person name="Hellsten U."/>
            <person name="Putnam N."/>
            <person name="Ralph S."/>
            <person name="Rombauts S."/>
            <person name="Salamov A."/>
            <person name="Schein J."/>
            <person name="Sterck L."/>
            <person name="Aerts A."/>
            <person name="Bhalerao R.R."/>
            <person name="Bhalerao R.P."/>
            <person name="Blaudez D."/>
            <person name="Boerjan W."/>
            <person name="Brun A."/>
            <person name="Brunner A."/>
            <person name="Busov V."/>
            <person name="Campbell M."/>
            <person name="Carlson J."/>
            <person name="Chalot M."/>
            <person name="Chapman J."/>
            <person name="Chen G.L."/>
            <person name="Cooper D."/>
            <person name="Coutinho P.M."/>
            <person name="Couturier J."/>
            <person name="Covert S."/>
            <person name="Cronk Q."/>
            <person name="Cunningham R."/>
            <person name="Davis J."/>
            <person name="Degroeve S."/>
            <person name="Dejardin A."/>
            <person name="Depamphilis C."/>
            <person name="Detter J."/>
            <person name="Dirks B."/>
            <person name="Dubchak I."/>
            <person name="Duplessis S."/>
            <person name="Ehlting J."/>
            <person name="Ellis B."/>
            <person name="Gendler K."/>
            <person name="Goodstein D."/>
            <person name="Gribskov M."/>
            <person name="Grimwood J."/>
            <person name="Groover A."/>
            <person name="Gunter L."/>
            <person name="Hamberger B."/>
            <person name="Heinze B."/>
            <person name="Helariutta Y."/>
            <person name="Henrissat B."/>
            <person name="Holligan D."/>
            <person name="Holt R."/>
            <person name="Huang W."/>
            <person name="Islam-Faridi N."/>
            <person name="Jones S."/>
            <person name="Jones-Rhoades M."/>
            <person name="Jorgensen R."/>
            <person name="Joshi C."/>
            <person name="Kangasjarvi J."/>
            <person name="Karlsson J."/>
            <person name="Kelleher C."/>
            <person name="Kirkpatrick R."/>
            <person name="Kirst M."/>
            <person name="Kohler A."/>
            <person name="Kalluri U."/>
            <person name="Larimer F."/>
            <person name="Leebens-Mack J."/>
            <person name="Leple J.C."/>
            <person name="Locascio P."/>
            <person name="Lou Y."/>
            <person name="Lucas S."/>
            <person name="Martin F."/>
            <person name="Montanini B."/>
            <person name="Napoli C."/>
            <person name="Nelson D.R."/>
            <person name="Nelson C."/>
            <person name="Nieminen K."/>
            <person name="Nilsson O."/>
            <person name="Pereda V."/>
            <person name="Peter G."/>
            <person name="Philippe R."/>
            <person name="Pilate G."/>
            <person name="Poliakov A."/>
            <person name="Razumovskaya J."/>
            <person name="Richardson P."/>
            <person name="Rinaldi C."/>
            <person name="Ritland K."/>
            <person name="Rouze P."/>
            <person name="Ryaboy D."/>
            <person name="Schmutz J."/>
            <person name="Schrader J."/>
            <person name="Segerman B."/>
            <person name="Shin H."/>
            <person name="Siddiqui A."/>
            <person name="Sterky F."/>
            <person name="Terry A."/>
            <person name="Tsai C.J."/>
            <person name="Uberbacher E."/>
            <person name="Unneberg P."/>
            <person name="Vahala J."/>
            <person name="Wall K."/>
            <person name="Wessler S."/>
            <person name="Yang G."/>
            <person name="Yin T."/>
            <person name="Douglas C."/>
            <person name="Marra M."/>
            <person name="Sandberg G."/>
            <person name="Van de Peer Y."/>
            <person name="Rokhsar D."/>
        </authorList>
    </citation>
    <scope>NUCLEOTIDE SEQUENCE [LARGE SCALE GENOMIC DNA]</scope>
    <source>
        <strain evidence="2">cv. Nisqually</strain>
    </source>
</reference>
<name>A0ACC0SN96_POPTR</name>
<comment type="caution">
    <text evidence="1">The sequence shown here is derived from an EMBL/GenBank/DDBJ whole genome shotgun (WGS) entry which is preliminary data.</text>
</comment>
<sequence>MGNGSGGKGGSGGTGGGKGDSPARDEGTPAIGSSPGTRSVGGGDTNTVPGPVLRGSDHVRRNSGSVSVARDASSMLLQIPITFCIFFVLMY</sequence>
<organism evidence="1 2">
    <name type="scientific">Populus trichocarpa</name>
    <name type="common">Western balsam poplar</name>
    <name type="synonym">Populus balsamifera subsp. trichocarpa</name>
    <dbReference type="NCBI Taxonomy" id="3694"/>
    <lineage>
        <taxon>Eukaryota</taxon>
        <taxon>Viridiplantae</taxon>
        <taxon>Streptophyta</taxon>
        <taxon>Embryophyta</taxon>
        <taxon>Tracheophyta</taxon>
        <taxon>Spermatophyta</taxon>
        <taxon>Magnoliopsida</taxon>
        <taxon>eudicotyledons</taxon>
        <taxon>Gunneridae</taxon>
        <taxon>Pentapetalae</taxon>
        <taxon>rosids</taxon>
        <taxon>fabids</taxon>
        <taxon>Malpighiales</taxon>
        <taxon>Salicaceae</taxon>
        <taxon>Saliceae</taxon>
        <taxon>Populus</taxon>
    </lineage>
</organism>
<accession>A0ACC0SN96</accession>
<gene>
    <name evidence="1" type="ORF">POPTR_008G216423v4</name>
</gene>
<keyword evidence="2" id="KW-1185">Reference proteome</keyword>
<dbReference type="EMBL" id="CM009297">
    <property type="protein sequence ID" value="KAI9390683.1"/>
    <property type="molecule type" value="Genomic_DNA"/>
</dbReference>
<evidence type="ECO:0000313" key="2">
    <source>
        <dbReference type="Proteomes" id="UP000006729"/>
    </source>
</evidence>
<evidence type="ECO:0000313" key="1">
    <source>
        <dbReference type="EMBL" id="KAI9390683.1"/>
    </source>
</evidence>